<dbReference type="Pfam" id="PF05598">
    <property type="entry name" value="DUF772"/>
    <property type="match status" value="1"/>
</dbReference>
<evidence type="ECO:0000259" key="3">
    <source>
        <dbReference type="Pfam" id="PF05598"/>
    </source>
</evidence>
<sequence>MNTALRERLTQFHRRFQQELVPLVDADLGQPLTPVMERLLRIWEQVEIKRFVPSSRGLVGRPPIERAALARAFVAKAVLGLTQTSDLVERLNAVALLRRLCGFDLRRKAPLNASLFSRAFAEFAEQGLAARVHEALIRRELGDALIGHVSRDATAIEARERPVKAAPAPAVVPRQRGRPRKGEVRPSKEPSRIERQAAGMRLSAMLAELPQACEVGTKRNSQGFKSTWVGYKLHLDVADGMIPIAAVLTSASVHDSQVAIPLATITAQRVTHLYDLMDAAYCSPILRAHSRSLGHVPLIDHNPRGGEKITFAPHEARRFKERSTVERVNARLKDDFGAHRINVRGPAKVMTHLMFGVLVLAADQLLRWVT</sequence>
<dbReference type="PANTHER" id="PTHR35604">
    <property type="entry name" value="TRANSPOSASE INSH FOR INSERTION SEQUENCE ELEMENT IS5A-RELATED"/>
    <property type="match status" value="1"/>
</dbReference>
<evidence type="ECO:0000259" key="2">
    <source>
        <dbReference type="Pfam" id="PF01609"/>
    </source>
</evidence>
<feature type="region of interest" description="Disordered" evidence="1">
    <location>
        <begin position="164"/>
        <end position="192"/>
    </location>
</feature>
<dbReference type="Proteomes" id="UP000005870">
    <property type="component" value="Chromosome"/>
</dbReference>
<evidence type="ECO:0000256" key="1">
    <source>
        <dbReference type="SAM" id="MobiDB-lite"/>
    </source>
</evidence>
<feature type="compositionally biased region" description="Low complexity" evidence="1">
    <location>
        <begin position="164"/>
        <end position="174"/>
    </location>
</feature>
<accession>G7UQ73</accession>
<evidence type="ECO:0000313" key="4">
    <source>
        <dbReference type="EMBL" id="AER55685.1"/>
    </source>
</evidence>
<dbReference type="InterPro" id="IPR002559">
    <property type="entry name" value="Transposase_11"/>
</dbReference>
<dbReference type="KEGG" id="psd:DSC_05160"/>
<gene>
    <name evidence="4" type="ordered locus">DSC_05160</name>
</gene>
<name>G7UQ73_PSEUP</name>
<proteinExistence type="predicted"/>
<dbReference type="HOGENOM" id="CLU_760002_0_0_6"/>
<dbReference type="RefSeq" id="WP_014159862.1">
    <property type="nucleotide sequence ID" value="NC_016147.2"/>
</dbReference>
<dbReference type="STRING" id="1045855.DSC_05160"/>
<keyword evidence="5" id="KW-1185">Reference proteome</keyword>
<dbReference type="PANTHER" id="PTHR35604:SF2">
    <property type="entry name" value="TRANSPOSASE INSH FOR INSERTION SEQUENCE ELEMENT IS5A-RELATED"/>
    <property type="match status" value="1"/>
</dbReference>
<dbReference type="GO" id="GO:0003677">
    <property type="term" value="F:DNA binding"/>
    <property type="evidence" value="ECO:0007669"/>
    <property type="project" value="InterPro"/>
</dbReference>
<dbReference type="AlphaFoldDB" id="G7UQ73"/>
<dbReference type="EMBL" id="CP003093">
    <property type="protein sequence ID" value="AER55685.1"/>
    <property type="molecule type" value="Genomic_DNA"/>
</dbReference>
<dbReference type="GO" id="GO:0006313">
    <property type="term" value="P:DNA transposition"/>
    <property type="evidence" value="ECO:0007669"/>
    <property type="project" value="InterPro"/>
</dbReference>
<protein>
    <submittedName>
        <fullName evidence="4">IS4 family transposase</fullName>
    </submittedName>
</protein>
<feature type="compositionally biased region" description="Basic and acidic residues" evidence="1">
    <location>
        <begin position="180"/>
        <end position="192"/>
    </location>
</feature>
<organism evidence="4 5">
    <name type="scientific">Pseudoxanthomonas spadix (strain BD-a59)</name>
    <dbReference type="NCBI Taxonomy" id="1045855"/>
    <lineage>
        <taxon>Bacteria</taxon>
        <taxon>Pseudomonadati</taxon>
        <taxon>Pseudomonadota</taxon>
        <taxon>Gammaproteobacteria</taxon>
        <taxon>Lysobacterales</taxon>
        <taxon>Lysobacteraceae</taxon>
        <taxon>Pseudoxanthomonas</taxon>
    </lineage>
</organism>
<reference evidence="4 5" key="1">
    <citation type="journal article" date="2012" name="J. Bacteriol.">
        <title>Complete Genome Sequence of the BTEX-Degrading Bacterium Pseudoxanthomonas spadix BD-a59.</title>
        <authorList>
            <person name="Lee S.H."/>
            <person name="Jin H.M."/>
            <person name="Lee H.J."/>
            <person name="Kim J.M."/>
            <person name="Jeon C.O."/>
        </authorList>
    </citation>
    <scope>NUCLEOTIDE SEQUENCE [LARGE SCALE GENOMIC DNA]</scope>
    <source>
        <strain evidence="4 5">BD-a59</strain>
    </source>
</reference>
<dbReference type="GO" id="GO:0004803">
    <property type="term" value="F:transposase activity"/>
    <property type="evidence" value="ECO:0007669"/>
    <property type="project" value="InterPro"/>
</dbReference>
<dbReference type="Pfam" id="PF01609">
    <property type="entry name" value="DDE_Tnp_1"/>
    <property type="match status" value="1"/>
</dbReference>
<dbReference type="eggNOG" id="COG3039">
    <property type="taxonomic scope" value="Bacteria"/>
</dbReference>
<feature type="domain" description="Transposase InsH N-terminal" evidence="3">
    <location>
        <begin position="36"/>
        <end position="120"/>
    </location>
</feature>
<feature type="domain" description="Transposase IS4-like" evidence="2">
    <location>
        <begin position="225"/>
        <end position="359"/>
    </location>
</feature>
<dbReference type="OrthoDB" id="6064983at2"/>
<dbReference type="InterPro" id="IPR008490">
    <property type="entry name" value="Transposase_InsH_N"/>
</dbReference>
<evidence type="ECO:0000313" key="5">
    <source>
        <dbReference type="Proteomes" id="UP000005870"/>
    </source>
</evidence>